<evidence type="ECO:0000313" key="1">
    <source>
        <dbReference type="EMBL" id="MDC0708498.1"/>
    </source>
</evidence>
<dbReference type="RefSeq" id="WP_272136410.1">
    <property type="nucleotide sequence ID" value="NZ_JAQNDM010000002.1"/>
</dbReference>
<sequence>MLARLLRAEEPSLFSHEPWEDIPNAELPTPPLRDGVGQAHLAVSTRVPLAQAYFDQGLRLLHLGWGAEARRAFAEAARQDPHLAMAFWGLALTRGAGGRFAAERTQAIRQALALCEGATDLEQRYVVAASLLADKGPANGRQSFVREMEYLIALYPEEVEARLLLAGFLVDGYEASGRPCAGQSYAQSLLREMVRTHPHHEGVHHAWVNAWVDSARPEVAQDSARRLVALAPRAGPALLSAGRLLQRIGLTGDARGVLQQTVEADDAYLAQETLPANAAPSAELAMRLLVTGCAEAGQYGEGQVWARRLRARVEGLGDGQAVVLSACVLSGLHLRFGFWRAAAEVHGELAEGATAAERGLLEGLRHYTRGLCAMESGKLFETERACDMLDALHRALSDERRAEGRLLCPRDVARVLETAGQELRGALEARRGDSARAEATLIRAFRLERRLRAAGPASFSRSARETLARARLRFGREEKALELALGLAAERPGSGHARLLVAEARAGQGDFSEAVPDFALFLELWRQADAHLPELRRARSFMAGRGQLLRLVGNVGQWAGRTSRRSPLSSTATPTSTLAHTVCEAPTGKS</sequence>
<dbReference type="PANTHER" id="PTHR45588:SF1">
    <property type="entry name" value="WW DOMAIN-CONTAINING PROTEIN"/>
    <property type="match status" value="1"/>
</dbReference>
<keyword evidence="2" id="KW-1185">Reference proteome</keyword>
<dbReference type="Gene3D" id="1.25.40.10">
    <property type="entry name" value="Tetratricopeptide repeat domain"/>
    <property type="match status" value="2"/>
</dbReference>
<dbReference type="SUPFAM" id="SSF48452">
    <property type="entry name" value="TPR-like"/>
    <property type="match status" value="2"/>
</dbReference>
<evidence type="ECO:0000313" key="2">
    <source>
        <dbReference type="Proteomes" id="UP001221838"/>
    </source>
</evidence>
<comment type="caution">
    <text evidence="1">The sequence shown here is derived from an EMBL/GenBank/DDBJ whole genome shotgun (WGS) entry which is preliminary data.</text>
</comment>
<organism evidence="1 2">
    <name type="scientific">Stigmatella ashevillensis</name>
    <dbReference type="NCBI Taxonomy" id="2995309"/>
    <lineage>
        <taxon>Bacteria</taxon>
        <taxon>Pseudomonadati</taxon>
        <taxon>Myxococcota</taxon>
        <taxon>Myxococcia</taxon>
        <taxon>Myxococcales</taxon>
        <taxon>Cystobacterineae</taxon>
        <taxon>Archangiaceae</taxon>
        <taxon>Stigmatella</taxon>
    </lineage>
</organism>
<proteinExistence type="predicted"/>
<dbReference type="PANTHER" id="PTHR45588">
    <property type="entry name" value="TPR DOMAIN-CONTAINING PROTEIN"/>
    <property type="match status" value="1"/>
</dbReference>
<name>A0ABT5D6K5_9BACT</name>
<accession>A0ABT5D6K5</accession>
<dbReference type="Proteomes" id="UP001221838">
    <property type="component" value="Unassembled WGS sequence"/>
</dbReference>
<gene>
    <name evidence="1" type="ORF">POL68_08460</name>
</gene>
<dbReference type="EMBL" id="JAQNDM010000002">
    <property type="protein sequence ID" value="MDC0708498.1"/>
    <property type="molecule type" value="Genomic_DNA"/>
</dbReference>
<evidence type="ECO:0008006" key="3">
    <source>
        <dbReference type="Google" id="ProtNLM"/>
    </source>
</evidence>
<protein>
    <recommendedName>
        <fullName evidence="3">Tetratricopeptide repeat protein</fullName>
    </recommendedName>
</protein>
<reference evidence="1 2" key="1">
    <citation type="submission" date="2022-11" db="EMBL/GenBank/DDBJ databases">
        <title>Minimal conservation of predation-associated metabolite biosynthetic gene clusters underscores biosynthetic potential of Myxococcota including descriptions for ten novel species: Archangium lansinium sp. nov., Myxococcus landrumus sp. nov., Nannocystis bai.</title>
        <authorList>
            <person name="Ahearne A."/>
            <person name="Stevens C."/>
            <person name="Dowd S."/>
        </authorList>
    </citation>
    <scope>NUCLEOTIDE SEQUENCE [LARGE SCALE GENOMIC DNA]</scope>
    <source>
        <strain evidence="1 2">NCWAL01</strain>
    </source>
</reference>
<dbReference type="InterPro" id="IPR011990">
    <property type="entry name" value="TPR-like_helical_dom_sf"/>
</dbReference>